<feature type="region of interest" description="Disordered" evidence="9">
    <location>
        <begin position="1177"/>
        <end position="1197"/>
    </location>
</feature>
<dbReference type="SMART" id="SM00365">
    <property type="entry name" value="LRR_SD22"/>
    <property type="match status" value="4"/>
</dbReference>
<evidence type="ECO:0000256" key="7">
    <source>
        <dbReference type="ARBA" id="ARBA00023273"/>
    </source>
</evidence>
<feature type="region of interest" description="Disordered" evidence="9">
    <location>
        <begin position="246"/>
        <end position="266"/>
    </location>
</feature>
<evidence type="ECO:0000256" key="9">
    <source>
        <dbReference type="SAM" id="MobiDB-lite"/>
    </source>
</evidence>
<organism evidence="10 11">
    <name type="scientific">Bombus terrestris</name>
    <name type="common">Buff-tailed bumblebee</name>
    <name type="synonym">Apis terrestris</name>
    <dbReference type="NCBI Taxonomy" id="30195"/>
    <lineage>
        <taxon>Eukaryota</taxon>
        <taxon>Metazoa</taxon>
        <taxon>Ecdysozoa</taxon>
        <taxon>Arthropoda</taxon>
        <taxon>Hexapoda</taxon>
        <taxon>Insecta</taxon>
        <taxon>Pterygota</taxon>
        <taxon>Neoptera</taxon>
        <taxon>Endopterygota</taxon>
        <taxon>Hymenoptera</taxon>
        <taxon>Apocrita</taxon>
        <taxon>Aculeata</taxon>
        <taxon>Apoidea</taxon>
        <taxon>Anthophila</taxon>
        <taxon>Apidae</taxon>
        <taxon>Bombus</taxon>
        <taxon>Bombus</taxon>
    </lineage>
</organism>
<comment type="function">
    <text evidence="1">Cilium-specific protein required for cilia structures.</text>
</comment>
<dbReference type="GeneID" id="100650340"/>
<evidence type="ECO:0000256" key="6">
    <source>
        <dbReference type="ARBA" id="ARBA00023069"/>
    </source>
</evidence>
<dbReference type="InterPro" id="IPR050576">
    <property type="entry name" value="Cilia_flagella_integrity"/>
</dbReference>
<evidence type="ECO:0000313" key="11">
    <source>
        <dbReference type="RefSeq" id="XP_048267919.1"/>
    </source>
</evidence>
<protein>
    <recommendedName>
        <fullName evidence="8">Dynein axonemal assembly factor 1 homolog</fullName>
    </recommendedName>
</protein>
<dbReference type="GO" id="GO:0005930">
    <property type="term" value="C:axoneme"/>
    <property type="evidence" value="ECO:0007669"/>
    <property type="project" value="TreeGrafter"/>
</dbReference>
<dbReference type="SUPFAM" id="SSF52075">
    <property type="entry name" value="Outer arm dynein light chain 1"/>
    <property type="match status" value="1"/>
</dbReference>
<keyword evidence="7" id="KW-0966">Cell projection</keyword>
<dbReference type="RefSeq" id="XP_048267919.1">
    <property type="nucleotide sequence ID" value="XM_048411962.1"/>
</dbReference>
<feature type="compositionally biased region" description="Basic and acidic residues" evidence="9">
    <location>
        <begin position="320"/>
        <end position="335"/>
    </location>
</feature>
<dbReference type="FunFam" id="3.80.10.10:FF:000166">
    <property type="entry name" value="Dynein assembly factor 1, axonemal"/>
    <property type="match status" value="1"/>
</dbReference>
<feature type="region of interest" description="Disordered" evidence="9">
    <location>
        <begin position="286"/>
        <end position="343"/>
    </location>
</feature>
<feature type="compositionally biased region" description="Polar residues" evidence="9">
    <location>
        <begin position="1187"/>
        <end position="1197"/>
    </location>
</feature>
<dbReference type="GO" id="GO:0070840">
    <property type="term" value="F:dynein complex binding"/>
    <property type="evidence" value="ECO:0007669"/>
    <property type="project" value="TreeGrafter"/>
</dbReference>
<sequence>MTEEFLKKHCKMNKLYQTPHLNDVLYLHYKGFSFIENLEKYTGLKCLWLENNGIREIANLENQSELKCLYLHNNLINKIENLEWLTKLDTLNLSYNTIRRIENLDSLKFLNTLNLSHNYLQDTNDIEHLRLLDSLSVLDISHNRIDTDEVVNILGDMKELRVVSLMGNPILKKIKLYRKTMILKCKNLKYLDDRPVFPRDRACAEAWMRGGPEEEAAERKRWIEAEQKKINDSVQALINKRKLYKPVGTSEKEAEDKKKTKEDEEVATTTLVCTSDELLNLEKKKKLDGTSSSNSSSASSSSDEEVENAEVEDDGTAQKGIEKSDGRRPMAEEGRTASSDLGKEILLPWKTQVTTRKEPKQLVEEIEETKEYVAGDAERKRFGTKILDDQRCSDDLPGGYSVGRELAHYEKLVLETTNETEITPPCCKQGKNDDSKLHTNSEYDYRDKKHLVESHKTFRGCSPCLSPFDSISEILRVTNRHKFLQIMLDMFEIAEEKSFKDSSVCCNILDWSNGRNKKEENIVNNMKDKPLCKDILDNYRRKDEPHPLTSQLSSIREDMKEFCADVDKFIEDNKIVFKNGEVKRLWGEKEEIDAGIKSDKDNEEKGKDSSNKEKDFKWWNTKERKLKVKEILKSREEESKRSKNVKKIEIIEDVAEKISEASNKEETKENKEVSSSQSVYDLLNLKTCPTILLSNVKSYPRNEDASMLCESAKKEGNEERSSGLFNSLFNELEYRDSSNKREKMPKSIGSHELLTLEEAEEAVEETVQSPSCTDIILSDQENFQNKSVRIEITGADPVSATLLDDDEESESESVKTLINNYEEINEKGDTRTNVVKENNSECVSDSSSVTGVQNKMQQLDTTFDGTIISSSVEKSSQSSKSHKRSRDCEYLDVVSKKSHLIEEVDIEKDRGDGRTTGEVFEKCRRHFMKEAKKFVQKESPLINQCIESLITNRNSEGNWKIQSSQEDFLSFTTANLNPDFRCGKSSVNSEEKMISSREQSHVKPKSISSVQNFEDDRASKKKSDSCIDRRSEMASITQLLNQSHSSEKHSSNICTGLYQEFCNHLDQMNSKRKLLIEPDFVKNSKVIGNEQTDDLLSSRETKQSKEEQTKPLIEEISGNSTNVNELEKLEELSVHLEDLGMDAAFKDKILKSISAPKTEEQRKRAKMSAEKLMKTSREAMAKGKSLLEQSSSVSNQKTDLDHSRKFFMNLLAEVLEENKHKDVDPTKSIDEKSESGSITETVSDISKNTAVKIEEAAGLSSVDNNRSQSSEILDTGRGNVGRARKSLEMQMVQEN</sequence>
<evidence type="ECO:0000256" key="4">
    <source>
        <dbReference type="ARBA" id="ARBA00022614"/>
    </source>
</evidence>
<keyword evidence="10" id="KW-1185">Reference proteome</keyword>
<feature type="compositionally biased region" description="Polar residues" evidence="9">
    <location>
        <begin position="1261"/>
        <end position="1272"/>
    </location>
</feature>
<feature type="compositionally biased region" description="Polar residues" evidence="9">
    <location>
        <begin position="1235"/>
        <end position="1249"/>
    </location>
</feature>
<feature type="compositionally biased region" description="Basic and acidic residues" evidence="9">
    <location>
        <begin position="250"/>
        <end position="262"/>
    </location>
</feature>
<evidence type="ECO:0000256" key="2">
    <source>
        <dbReference type="ARBA" id="ARBA00004138"/>
    </source>
</evidence>
<keyword evidence="6" id="KW-0969">Cilium</keyword>
<dbReference type="GO" id="GO:0035082">
    <property type="term" value="P:axoneme assembly"/>
    <property type="evidence" value="ECO:0007669"/>
    <property type="project" value="TreeGrafter"/>
</dbReference>
<feature type="region of interest" description="Disordered" evidence="9">
    <location>
        <begin position="1091"/>
        <end position="1111"/>
    </location>
</feature>
<evidence type="ECO:0000256" key="1">
    <source>
        <dbReference type="ARBA" id="ARBA00003843"/>
    </source>
</evidence>
<proteinExistence type="inferred from homology"/>
<dbReference type="PANTHER" id="PTHR45973">
    <property type="entry name" value="PROTEIN PHOSPHATASE 1 REGULATORY SUBUNIT SDS22-RELATED"/>
    <property type="match status" value="1"/>
</dbReference>
<dbReference type="KEGG" id="bter:100650340"/>
<name>A0A9C6SKJ9_BOMTE</name>
<dbReference type="InterPro" id="IPR001611">
    <property type="entry name" value="Leu-rich_rpt"/>
</dbReference>
<dbReference type="InterPro" id="IPR032675">
    <property type="entry name" value="LRR_dom_sf"/>
</dbReference>
<dbReference type="Pfam" id="PF14580">
    <property type="entry name" value="LRR_9"/>
    <property type="match status" value="1"/>
</dbReference>
<dbReference type="PANTHER" id="PTHR45973:SF9">
    <property type="entry name" value="LEUCINE-RICH REPEAT-CONTAINING PROTEIN 46"/>
    <property type="match status" value="1"/>
</dbReference>
<evidence type="ECO:0000256" key="3">
    <source>
        <dbReference type="ARBA" id="ARBA00006453"/>
    </source>
</evidence>
<feature type="compositionally biased region" description="Basic and acidic residues" evidence="9">
    <location>
        <begin position="1096"/>
        <end position="1111"/>
    </location>
</feature>
<evidence type="ECO:0000256" key="8">
    <source>
        <dbReference type="ARBA" id="ARBA00024433"/>
    </source>
</evidence>
<dbReference type="PROSITE" id="PS51450">
    <property type="entry name" value="LRR"/>
    <property type="match status" value="4"/>
</dbReference>
<gene>
    <name evidence="11" type="primary">LOC100650340</name>
</gene>
<keyword evidence="5" id="KW-0677">Repeat</keyword>
<comment type="similarity">
    <text evidence="3">Belongs to the DNAAF1 family.</text>
</comment>
<feature type="region of interest" description="Disordered" evidence="9">
    <location>
        <begin position="1221"/>
        <end position="1282"/>
    </location>
</feature>
<dbReference type="OrthoDB" id="1904536at2759"/>
<accession>A0A9C6SKJ9</accession>
<evidence type="ECO:0000313" key="10">
    <source>
        <dbReference type="Proteomes" id="UP000835206"/>
    </source>
</evidence>
<feature type="compositionally biased region" description="Basic and acidic residues" evidence="9">
    <location>
        <begin position="1221"/>
        <end position="1234"/>
    </location>
</feature>
<comment type="subcellular location">
    <subcellularLocation>
        <location evidence="2">Cell projection</location>
        <location evidence="2">Cilium</location>
    </subcellularLocation>
</comment>
<feature type="compositionally biased region" description="Low complexity" evidence="9">
    <location>
        <begin position="291"/>
        <end position="301"/>
    </location>
</feature>
<feature type="compositionally biased region" description="Acidic residues" evidence="9">
    <location>
        <begin position="302"/>
        <end position="315"/>
    </location>
</feature>
<keyword evidence="4" id="KW-0433">Leucine-rich repeat</keyword>
<dbReference type="CTD" id="318856"/>
<dbReference type="Gene3D" id="3.80.10.10">
    <property type="entry name" value="Ribonuclease Inhibitor"/>
    <property type="match status" value="2"/>
</dbReference>
<dbReference type="Proteomes" id="UP000835206">
    <property type="component" value="Chromosome 14"/>
</dbReference>
<reference evidence="11" key="1">
    <citation type="submission" date="2025-08" db="UniProtKB">
        <authorList>
            <consortium name="RefSeq"/>
        </authorList>
    </citation>
    <scope>IDENTIFICATION</scope>
</reference>
<evidence type="ECO:0000256" key="5">
    <source>
        <dbReference type="ARBA" id="ARBA00022737"/>
    </source>
</evidence>